<gene>
    <name evidence="3" type="ORF">PROFUN_11869</name>
</gene>
<dbReference type="PANTHER" id="PTHR23138:SF87">
    <property type="entry name" value="E3 SUMO-PROTEIN LIGASE RANBP2"/>
    <property type="match status" value="1"/>
</dbReference>
<dbReference type="STRING" id="1890364.A0A2P6N9C3"/>
<feature type="region of interest" description="Disordered" evidence="1">
    <location>
        <begin position="1"/>
        <end position="21"/>
    </location>
</feature>
<feature type="region of interest" description="Disordered" evidence="1">
    <location>
        <begin position="36"/>
        <end position="75"/>
    </location>
</feature>
<sequence length="242" mass="27908">MHGNNRVFLEKARERGKSKARIRVASSIIDILKRSSHAQSNMSAEEEKNPSNAQNEENEEGGDDEKAPEEENQTFYTPVVTLEKVDVVTHEEEEEVVFKMRAKVFRYDTEKKEWKERGTGDVKLLKHKTTKKIRVLMRRDKTLKICLNHYTNAGIQLKENAGSDRSWVWNTHDYSEQPSTDEIFAIRFANSENAKQFKDEFEKAQEHNKSLASGSSEAGVEASLEKLSVKEEKKETTEEKKE</sequence>
<evidence type="ECO:0000313" key="3">
    <source>
        <dbReference type="EMBL" id="PRP80556.1"/>
    </source>
</evidence>
<evidence type="ECO:0000256" key="1">
    <source>
        <dbReference type="SAM" id="MobiDB-lite"/>
    </source>
</evidence>
<dbReference type="Gene3D" id="2.30.29.30">
    <property type="entry name" value="Pleckstrin-homology domain (PH domain)/Phosphotyrosine-binding domain (PTB)"/>
    <property type="match status" value="1"/>
</dbReference>
<feature type="compositionally biased region" description="Basic and acidic residues" evidence="1">
    <location>
        <begin position="8"/>
        <end position="17"/>
    </location>
</feature>
<dbReference type="InterPro" id="IPR000156">
    <property type="entry name" value="Ran_bind_dom"/>
</dbReference>
<comment type="caution">
    <text evidence="3">The sequence shown here is derived from an EMBL/GenBank/DDBJ whole genome shotgun (WGS) entry which is preliminary data.</text>
</comment>
<accession>A0A2P6N9C3</accession>
<protein>
    <submittedName>
        <fullName evidence="3">Ran/spi1 binding protein</fullName>
    </submittedName>
</protein>
<dbReference type="Proteomes" id="UP000241769">
    <property type="component" value="Unassembled WGS sequence"/>
</dbReference>
<feature type="domain" description="RanBD1" evidence="2">
    <location>
        <begin position="75"/>
        <end position="210"/>
    </location>
</feature>
<dbReference type="CDD" id="cd13179">
    <property type="entry name" value="RanBD_RanBP1"/>
    <property type="match status" value="1"/>
</dbReference>
<feature type="compositionally biased region" description="Low complexity" evidence="1">
    <location>
        <begin position="210"/>
        <end position="222"/>
    </location>
</feature>
<feature type="region of interest" description="Disordered" evidence="1">
    <location>
        <begin position="199"/>
        <end position="242"/>
    </location>
</feature>
<dbReference type="InterPro" id="IPR045255">
    <property type="entry name" value="RanBP1-like"/>
</dbReference>
<dbReference type="SMART" id="SM00160">
    <property type="entry name" value="RanBD"/>
    <property type="match status" value="1"/>
</dbReference>
<reference evidence="3 4" key="1">
    <citation type="journal article" date="2018" name="Genome Biol. Evol.">
        <title>Multiple Roots of Fruiting Body Formation in Amoebozoa.</title>
        <authorList>
            <person name="Hillmann F."/>
            <person name="Forbes G."/>
            <person name="Novohradska S."/>
            <person name="Ferling I."/>
            <person name="Riege K."/>
            <person name="Groth M."/>
            <person name="Westermann M."/>
            <person name="Marz M."/>
            <person name="Spaller T."/>
            <person name="Winckler T."/>
            <person name="Schaap P."/>
            <person name="Glockner G."/>
        </authorList>
    </citation>
    <scope>NUCLEOTIDE SEQUENCE [LARGE SCALE GENOMIC DNA]</scope>
    <source>
        <strain evidence="3 4">Jena</strain>
    </source>
</reference>
<dbReference type="PANTHER" id="PTHR23138">
    <property type="entry name" value="RAN BINDING PROTEIN"/>
    <property type="match status" value="1"/>
</dbReference>
<dbReference type="AlphaFoldDB" id="A0A2P6N9C3"/>
<dbReference type="OrthoDB" id="2357150at2759"/>
<dbReference type="FunCoup" id="A0A2P6N9C3">
    <property type="interactions" value="753"/>
</dbReference>
<dbReference type="GO" id="GO:0005643">
    <property type="term" value="C:nuclear pore"/>
    <property type="evidence" value="ECO:0007669"/>
    <property type="project" value="TreeGrafter"/>
</dbReference>
<organism evidence="3 4">
    <name type="scientific">Planoprotostelium fungivorum</name>
    <dbReference type="NCBI Taxonomy" id="1890364"/>
    <lineage>
        <taxon>Eukaryota</taxon>
        <taxon>Amoebozoa</taxon>
        <taxon>Evosea</taxon>
        <taxon>Variosea</taxon>
        <taxon>Cavosteliida</taxon>
        <taxon>Cavosteliaceae</taxon>
        <taxon>Planoprotostelium</taxon>
    </lineage>
</organism>
<evidence type="ECO:0000313" key="4">
    <source>
        <dbReference type="Proteomes" id="UP000241769"/>
    </source>
</evidence>
<feature type="compositionally biased region" description="Acidic residues" evidence="1">
    <location>
        <begin position="56"/>
        <end position="72"/>
    </location>
</feature>
<dbReference type="GO" id="GO:0006913">
    <property type="term" value="P:nucleocytoplasmic transport"/>
    <property type="evidence" value="ECO:0007669"/>
    <property type="project" value="InterPro"/>
</dbReference>
<dbReference type="GO" id="GO:0005737">
    <property type="term" value="C:cytoplasm"/>
    <property type="evidence" value="ECO:0007669"/>
    <property type="project" value="TreeGrafter"/>
</dbReference>
<dbReference type="InterPro" id="IPR011993">
    <property type="entry name" value="PH-like_dom_sf"/>
</dbReference>
<feature type="compositionally biased region" description="Basic and acidic residues" evidence="1">
    <location>
        <begin position="223"/>
        <end position="242"/>
    </location>
</feature>
<dbReference type="PROSITE" id="PS50196">
    <property type="entry name" value="RANBD1"/>
    <property type="match status" value="1"/>
</dbReference>
<dbReference type="InParanoid" id="A0A2P6N9C3"/>
<evidence type="ECO:0000259" key="2">
    <source>
        <dbReference type="PROSITE" id="PS50196"/>
    </source>
</evidence>
<dbReference type="SUPFAM" id="SSF50729">
    <property type="entry name" value="PH domain-like"/>
    <property type="match status" value="1"/>
</dbReference>
<dbReference type="Pfam" id="PF00638">
    <property type="entry name" value="Ran_BP1"/>
    <property type="match status" value="1"/>
</dbReference>
<dbReference type="EMBL" id="MDYQ01000145">
    <property type="protein sequence ID" value="PRP80556.1"/>
    <property type="molecule type" value="Genomic_DNA"/>
</dbReference>
<dbReference type="InterPro" id="IPR045256">
    <property type="entry name" value="RanBP1_RanBD"/>
</dbReference>
<name>A0A2P6N9C3_9EUKA</name>
<proteinExistence type="predicted"/>
<dbReference type="GO" id="GO:0005096">
    <property type="term" value="F:GTPase activator activity"/>
    <property type="evidence" value="ECO:0007669"/>
    <property type="project" value="TreeGrafter"/>
</dbReference>
<keyword evidence="4" id="KW-1185">Reference proteome</keyword>
<dbReference type="FunFam" id="2.30.29.30:FF:000312">
    <property type="entry name" value="Ran binding protein 1"/>
    <property type="match status" value="1"/>
</dbReference>
<feature type="compositionally biased region" description="Basic and acidic residues" evidence="1">
    <location>
        <begin position="199"/>
        <end position="209"/>
    </location>
</feature>